<dbReference type="PANTHER" id="PTHR35579">
    <property type="entry name" value="CRISPR SYSTEM CMS ENDORIBONUCLEASE CSM3"/>
    <property type="match status" value="1"/>
</dbReference>
<dbReference type="InterPro" id="IPR005537">
    <property type="entry name" value="RAMP_III_fam"/>
</dbReference>
<dbReference type="Pfam" id="PF03787">
    <property type="entry name" value="RAMPs"/>
    <property type="match status" value="1"/>
</dbReference>
<dbReference type="GO" id="GO:0051607">
    <property type="term" value="P:defense response to virus"/>
    <property type="evidence" value="ECO:0007669"/>
    <property type="project" value="UniProtKB-KW"/>
</dbReference>
<organism evidence="3 4">
    <name type="scientific">Acidianus sulfidivorans JP7</name>
    <dbReference type="NCBI Taxonomy" id="619593"/>
    <lineage>
        <taxon>Archaea</taxon>
        <taxon>Thermoproteota</taxon>
        <taxon>Thermoprotei</taxon>
        <taxon>Sulfolobales</taxon>
        <taxon>Sulfolobaceae</taxon>
        <taxon>Acidianus</taxon>
    </lineage>
</organism>
<keyword evidence="1" id="KW-0051">Antiviral defense</keyword>
<dbReference type="AlphaFoldDB" id="A0A2U9IPY6"/>
<feature type="domain" description="CRISPR type III-associated protein" evidence="2">
    <location>
        <begin position="23"/>
        <end position="184"/>
    </location>
</feature>
<name>A0A2U9IPY6_9CREN</name>
<proteinExistence type="predicted"/>
<dbReference type="RefSeq" id="WP_110380971.1">
    <property type="nucleotide sequence ID" value="NZ_CP029288.2"/>
</dbReference>
<accession>A0A2U9IPY6</accession>
<gene>
    <name evidence="3" type="ORF">DFR86_11405</name>
</gene>
<dbReference type="KEGG" id="asul:DFR86_11405"/>
<dbReference type="InterPro" id="IPR052216">
    <property type="entry name" value="CRISPR_Csm3_endoribonuclease"/>
</dbReference>
<evidence type="ECO:0000313" key="3">
    <source>
        <dbReference type="EMBL" id="AWR98081.1"/>
    </source>
</evidence>
<evidence type="ECO:0000259" key="2">
    <source>
        <dbReference type="Pfam" id="PF03787"/>
    </source>
</evidence>
<protein>
    <recommendedName>
        <fullName evidence="2">CRISPR type III-associated protein domain-containing protein</fullName>
    </recommendedName>
</protein>
<dbReference type="PANTHER" id="PTHR35579:SF6">
    <property type="entry name" value="DUF324 DOMAIN-CONTAINING PROTEIN"/>
    <property type="match status" value="1"/>
</dbReference>
<dbReference type="EMBL" id="CP029288">
    <property type="protein sequence ID" value="AWR98081.1"/>
    <property type="molecule type" value="Genomic_DNA"/>
</dbReference>
<dbReference type="GeneID" id="36838584"/>
<dbReference type="OrthoDB" id="44013at2157"/>
<evidence type="ECO:0000256" key="1">
    <source>
        <dbReference type="ARBA" id="ARBA00023118"/>
    </source>
</evidence>
<sequence length="269" mass="30145">MSQNNEKIFFKTYYILTKIEAKITNDSPLRVGAGKGERFDEPDLPILRTPDRRAVIPGSSLKGIFRNNLAKYLKINTNLDFVFGGSKTIGDQALGSAILFSDFVTKNAIDVYERSHIEINLARGSVNHLFSVEYVPENNVFEGSIISRNLPLSDLSGIIFIIKTLMDTGLVRVGGFKSRGYGVVRFDINKVKVYMPSSSVNFKTELGVKGGVKDVSISKQGDMLDENGMKFKIIQGSEQEKNSLFCVYNIEVNSFYEIGRSVVEKWRQK</sequence>
<evidence type="ECO:0000313" key="4">
    <source>
        <dbReference type="Proteomes" id="UP000248410"/>
    </source>
</evidence>
<reference evidence="3 4" key="1">
    <citation type="submission" date="2018-05" db="EMBL/GenBank/DDBJ databases">
        <title>Complete Genome Sequences of Extremely Thermoacidophilic, Metal-Mobilizing Type-Strain Members of the Archaeal Family Sulfolobaceae: Acidianus brierleyi DSM-1651T, Acidianus sulfidivorans DSM-18786T, Metallosphaera hakonensis DSM-7519T, and Metallosphaera prunae DSM-10039T.</title>
        <authorList>
            <person name="Counts J.A."/>
            <person name="Kelly R.M."/>
        </authorList>
    </citation>
    <scope>NUCLEOTIDE SEQUENCE [LARGE SCALE GENOMIC DNA]</scope>
    <source>
        <strain evidence="3 4">JP7</strain>
    </source>
</reference>
<keyword evidence="4" id="KW-1185">Reference proteome</keyword>
<dbReference type="Proteomes" id="UP000248410">
    <property type="component" value="Chromosome"/>
</dbReference>